<dbReference type="SUPFAM" id="SSF88874">
    <property type="entry name" value="Receptor-binding domain of short tail fibre protein gp12"/>
    <property type="match status" value="1"/>
</dbReference>
<protein>
    <submittedName>
        <fullName evidence="2">Baseplate protein</fullName>
    </submittedName>
</protein>
<dbReference type="EMBL" id="BK015384">
    <property type="protein sequence ID" value="DAE04128.1"/>
    <property type="molecule type" value="Genomic_DNA"/>
</dbReference>
<evidence type="ECO:0000259" key="1">
    <source>
        <dbReference type="Pfam" id="PF21939"/>
    </source>
</evidence>
<feature type="domain" description="Baseplate structural protein Gp10 C-terminal" evidence="1">
    <location>
        <begin position="10"/>
        <end position="123"/>
    </location>
</feature>
<dbReference type="InterPro" id="IPR053827">
    <property type="entry name" value="Gp10_C"/>
</dbReference>
<name>A0A8S5PBR9_9CAUD</name>
<evidence type="ECO:0000313" key="2">
    <source>
        <dbReference type="EMBL" id="DAE04128.1"/>
    </source>
</evidence>
<sequence>MMTPIHPLYWGGWRRIKGFFLWGRNTDDSTQTVGLTGGEYVHTLTADEMPAHRHRQYVDFQNVAYAALRDDAGNTWSTPLVNKTYNGNANYSNGNQWTMNPNGGNQPHNNMPPFLATNLWQRIS</sequence>
<dbReference type="Pfam" id="PF21939">
    <property type="entry name" value="Gp10_C"/>
    <property type="match status" value="1"/>
</dbReference>
<organism evidence="2">
    <name type="scientific">Siphoviridae sp. ctmpG14</name>
    <dbReference type="NCBI Taxonomy" id="2825654"/>
    <lineage>
        <taxon>Viruses</taxon>
        <taxon>Duplodnaviria</taxon>
        <taxon>Heunggongvirae</taxon>
        <taxon>Uroviricota</taxon>
        <taxon>Caudoviricetes</taxon>
    </lineage>
</organism>
<reference evidence="2" key="1">
    <citation type="journal article" date="2021" name="Proc. Natl. Acad. Sci. U.S.A.">
        <title>A Catalog of Tens of Thousands of Viruses from Human Metagenomes Reveals Hidden Associations with Chronic Diseases.</title>
        <authorList>
            <person name="Tisza M.J."/>
            <person name="Buck C.B."/>
        </authorList>
    </citation>
    <scope>NUCLEOTIDE SEQUENCE</scope>
    <source>
        <strain evidence="2">CtmpG14</strain>
    </source>
</reference>
<proteinExistence type="predicted"/>
<accession>A0A8S5PBR9</accession>